<dbReference type="KEGG" id="kyr:CVV65_07535"/>
<protein>
    <submittedName>
        <fullName evidence="1">Uncharacterized protein</fullName>
    </submittedName>
</protein>
<keyword evidence="2" id="KW-1185">Reference proteome</keyword>
<organism evidence="1 2">
    <name type="scientific">Kyrpidia spormannii</name>
    <dbReference type="NCBI Taxonomy" id="2055160"/>
    <lineage>
        <taxon>Bacteria</taxon>
        <taxon>Bacillati</taxon>
        <taxon>Bacillota</taxon>
        <taxon>Bacilli</taxon>
        <taxon>Bacillales</taxon>
        <taxon>Alicyclobacillaceae</taxon>
        <taxon>Kyrpidia</taxon>
    </lineage>
</organism>
<dbReference type="RefSeq" id="WP_100667600.1">
    <property type="nucleotide sequence ID" value="NZ_CP024955.1"/>
</dbReference>
<gene>
    <name evidence="1" type="ORF">CVV65_07535</name>
</gene>
<dbReference type="EMBL" id="CP024955">
    <property type="protein sequence ID" value="ATY84792.1"/>
    <property type="molecule type" value="Genomic_DNA"/>
</dbReference>
<dbReference type="Proteomes" id="UP000231932">
    <property type="component" value="Chromosome"/>
</dbReference>
<sequence>METRRFRLAFIWQNDATGIGCEGYLPTLEKRLFFRGSIFAPKKLEKEEVLYTVVETLRQYFPNDYLQIKGNNQIFPQKELPNVSYRCKPEYLYNGCERLANLALDYQNTKIQVF</sequence>
<dbReference type="AlphaFoldDB" id="A0A2K8N8M1"/>
<reference evidence="2" key="1">
    <citation type="submission" date="2017-11" db="EMBL/GenBank/DDBJ databases">
        <title>Complete Genome Sequence of Kyrpidia sp. Strain EA-1, a thermophilic, hydrogen-oxidizing Bacterium, isolated from the Azores.</title>
        <authorList>
            <person name="Reiner J.E."/>
            <person name="Lapp C.J."/>
            <person name="Bunk B."/>
            <person name="Gescher J."/>
        </authorList>
    </citation>
    <scope>NUCLEOTIDE SEQUENCE [LARGE SCALE GENOMIC DNA]</scope>
    <source>
        <strain evidence="2">EA-1</strain>
    </source>
</reference>
<evidence type="ECO:0000313" key="1">
    <source>
        <dbReference type="EMBL" id="ATY84792.1"/>
    </source>
</evidence>
<name>A0A2K8N8M1_9BACL</name>
<proteinExistence type="predicted"/>
<accession>A0A2K8N8M1</accession>
<evidence type="ECO:0000313" key="2">
    <source>
        <dbReference type="Proteomes" id="UP000231932"/>
    </source>
</evidence>